<evidence type="ECO:0000256" key="2">
    <source>
        <dbReference type="ARBA" id="ARBA00022603"/>
    </source>
</evidence>
<dbReference type="GO" id="GO:0008170">
    <property type="term" value="F:N-methyltransferase activity"/>
    <property type="evidence" value="ECO:0007669"/>
    <property type="project" value="InterPro"/>
</dbReference>
<dbReference type="PIRSF" id="PIRSF036758">
    <property type="entry name" value="Aden_M_ParB"/>
    <property type="match status" value="1"/>
</dbReference>
<dbReference type="PANTHER" id="PTHR33375:SF1">
    <property type="entry name" value="CHROMOSOME-PARTITIONING PROTEIN PARB-RELATED"/>
    <property type="match status" value="1"/>
</dbReference>
<dbReference type="SUPFAM" id="SSF110849">
    <property type="entry name" value="ParB/Sulfiredoxin"/>
    <property type="match status" value="1"/>
</dbReference>
<dbReference type="Gene3D" id="3.40.50.150">
    <property type="entry name" value="Vaccinia Virus protein VP39"/>
    <property type="match status" value="1"/>
</dbReference>
<dbReference type="InterPro" id="IPR050336">
    <property type="entry name" value="Chromosome_partition/occlusion"/>
</dbReference>
<dbReference type="SMART" id="SM00470">
    <property type="entry name" value="ParB"/>
    <property type="match status" value="1"/>
</dbReference>
<organism evidence="6 7">
    <name type="scientific">Gardnerella vaginalis</name>
    <dbReference type="NCBI Taxonomy" id="2702"/>
    <lineage>
        <taxon>Bacteria</taxon>
        <taxon>Bacillati</taxon>
        <taxon>Actinomycetota</taxon>
        <taxon>Actinomycetes</taxon>
        <taxon>Bifidobacteriales</taxon>
        <taxon>Bifidobacteriaceae</taxon>
        <taxon>Gardnerella</taxon>
    </lineage>
</organism>
<dbReference type="Gene3D" id="3.90.1530.10">
    <property type="entry name" value="Conserved hypothetical protein from pyrococcus furiosus pfu- 392566-001, ParB domain"/>
    <property type="match status" value="1"/>
</dbReference>
<dbReference type="GO" id="GO:0005694">
    <property type="term" value="C:chromosome"/>
    <property type="evidence" value="ECO:0007669"/>
    <property type="project" value="TreeGrafter"/>
</dbReference>
<dbReference type="Pfam" id="PF01555">
    <property type="entry name" value="N6_N4_Mtase"/>
    <property type="match status" value="1"/>
</dbReference>
<dbReference type="EC" id="2.1.1.-" evidence="4"/>
<dbReference type="GO" id="GO:0045881">
    <property type="term" value="P:positive regulation of sporulation resulting in formation of a cellular spore"/>
    <property type="evidence" value="ECO:0007669"/>
    <property type="project" value="TreeGrafter"/>
</dbReference>
<dbReference type="InterPro" id="IPR001091">
    <property type="entry name" value="RM_Methyltransferase"/>
</dbReference>
<dbReference type="GO" id="GO:0007059">
    <property type="term" value="P:chromosome segregation"/>
    <property type="evidence" value="ECO:0007669"/>
    <property type="project" value="TreeGrafter"/>
</dbReference>
<evidence type="ECO:0000259" key="5">
    <source>
        <dbReference type="SMART" id="SM00470"/>
    </source>
</evidence>
<reference evidence="7" key="1">
    <citation type="submission" date="2016-10" db="EMBL/GenBank/DDBJ databases">
        <authorList>
            <person name="Bumgarner R.E."/>
            <person name="Fredricks D.N."/>
            <person name="Srinivasan S."/>
        </authorList>
    </citation>
    <scope>NUCLEOTIDE SEQUENCE [LARGE SCALE GENOMIC DNA]</scope>
    <source>
        <strain evidence="7">KA00225</strain>
    </source>
</reference>
<dbReference type="InterPro" id="IPR029063">
    <property type="entry name" value="SAM-dependent_MTases_sf"/>
</dbReference>
<dbReference type="SUPFAM" id="SSF53335">
    <property type="entry name" value="S-adenosyl-L-methionine-dependent methyltransferases"/>
    <property type="match status" value="1"/>
</dbReference>
<dbReference type="InterPro" id="IPR036086">
    <property type="entry name" value="ParB/Sulfiredoxin_sf"/>
</dbReference>
<dbReference type="CDD" id="cd16403">
    <property type="entry name" value="ParB_N_like_MT"/>
    <property type="match status" value="1"/>
</dbReference>
<dbReference type="InterPro" id="IPR015840">
    <property type="entry name" value="DNA_MeTrfase_ParB"/>
</dbReference>
<dbReference type="PROSITE" id="PS00092">
    <property type="entry name" value="N6_MTASE"/>
    <property type="match status" value="1"/>
</dbReference>
<dbReference type="InterPro" id="IPR002052">
    <property type="entry name" value="DNA_methylase_N6_adenine_CS"/>
</dbReference>
<dbReference type="PRINTS" id="PR00508">
    <property type="entry name" value="S21N4MTFRASE"/>
</dbReference>
<dbReference type="GO" id="GO:0032259">
    <property type="term" value="P:methylation"/>
    <property type="evidence" value="ECO:0007669"/>
    <property type="project" value="UniProtKB-KW"/>
</dbReference>
<protein>
    <recommendedName>
        <fullName evidence="4">Methyltransferase</fullName>
        <ecNumber evidence="4">2.1.1.-</ecNumber>
    </recommendedName>
</protein>
<evidence type="ECO:0000256" key="4">
    <source>
        <dbReference type="RuleBase" id="RU362026"/>
    </source>
</evidence>
<sequence>MEKEMQYYLADVSELIPYVRNARTHSEAQVAQIAASIREFGFLSPILVAEDNTILAGHGRLAAALKLGLKKVPCVKENHLTETQKRAYIIADNKLSLNAGWDSELLAVELSELEGADFNLDLLGFDEAELSSIFDADKDVSDDDFDVEKELEEPCFSKTGDVWTLGRHRIICGDATKLETYKTLLENTKVNLVVTDPPYNVNYEGSAGKIKNDNMENDKFYQFLFNSFVNMEQAMADDASIYVFHADTEGLNFRKAFQDAGFYLSGCCIWKKPSLVLGRSPYQWQHEPCLYGWKKKGKHKWYAGRKETSVWEFEKPKKNADHPTMKPIALLAYPIKNSSMTNSLVLDPFAGSGSTLIACEQTGRICYAIELDEKYCDVIVKRYIEQVGNDKSVKVLRGGKEYSFTEVCTNK</sequence>
<dbReference type="Proteomes" id="UP000236146">
    <property type="component" value="Unassembled WGS sequence"/>
</dbReference>
<dbReference type="AlphaFoldDB" id="A0A2K1SU27"/>
<proteinExistence type="inferred from homology"/>
<keyword evidence="2 6" id="KW-0489">Methyltransferase</keyword>
<dbReference type="GO" id="GO:0003677">
    <property type="term" value="F:DNA binding"/>
    <property type="evidence" value="ECO:0007669"/>
    <property type="project" value="InterPro"/>
</dbReference>
<evidence type="ECO:0000313" key="7">
    <source>
        <dbReference type="Proteomes" id="UP000236146"/>
    </source>
</evidence>
<dbReference type="EMBL" id="MNLH01000005">
    <property type="protein sequence ID" value="PNS43033.1"/>
    <property type="molecule type" value="Genomic_DNA"/>
</dbReference>
<dbReference type="PANTHER" id="PTHR33375">
    <property type="entry name" value="CHROMOSOME-PARTITIONING PROTEIN PARB-RELATED"/>
    <property type="match status" value="1"/>
</dbReference>
<comment type="similarity">
    <text evidence="1 4">Belongs to the N(4)/N(6)-methyltransferase family.</text>
</comment>
<gene>
    <name evidence="6" type="ORF">BFS05_05420</name>
</gene>
<dbReference type="OrthoDB" id="9773060at2"/>
<evidence type="ECO:0000256" key="1">
    <source>
        <dbReference type="ARBA" id="ARBA00006594"/>
    </source>
</evidence>
<dbReference type="InterPro" id="IPR003115">
    <property type="entry name" value="ParB_N"/>
</dbReference>
<feature type="domain" description="ParB-like N-terminal" evidence="5">
    <location>
        <begin position="8"/>
        <end position="93"/>
    </location>
</feature>
<comment type="caution">
    <text evidence="6">The sequence shown here is derived from an EMBL/GenBank/DDBJ whole genome shotgun (WGS) entry which is preliminary data.</text>
</comment>
<dbReference type="InterPro" id="IPR002941">
    <property type="entry name" value="DNA_methylase_N4/N6"/>
</dbReference>
<evidence type="ECO:0000313" key="6">
    <source>
        <dbReference type="EMBL" id="PNS43033.1"/>
    </source>
</evidence>
<name>A0A2K1SU27_GARVA</name>
<dbReference type="Pfam" id="PF02195">
    <property type="entry name" value="ParB_N"/>
    <property type="match status" value="1"/>
</dbReference>
<accession>A0A2K1SU27</accession>
<dbReference type="RefSeq" id="WP_103084957.1">
    <property type="nucleotide sequence ID" value="NZ_MNLH01000005.1"/>
</dbReference>
<evidence type="ECO:0000256" key="3">
    <source>
        <dbReference type="ARBA" id="ARBA00022679"/>
    </source>
</evidence>
<keyword evidence="3" id="KW-0808">Transferase</keyword>